<evidence type="ECO:0000313" key="4">
    <source>
        <dbReference type="Proteomes" id="UP000626244"/>
    </source>
</evidence>
<feature type="domain" description="MurNAc-LAA" evidence="2">
    <location>
        <begin position="124"/>
        <end position="233"/>
    </location>
</feature>
<dbReference type="GO" id="GO:0030288">
    <property type="term" value="C:outer membrane-bounded periplasmic space"/>
    <property type="evidence" value="ECO:0007669"/>
    <property type="project" value="TreeGrafter"/>
</dbReference>
<evidence type="ECO:0000256" key="1">
    <source>
        <dbReference type="SAM" id="Phobius"/>
    </source>
</evidence>
<dbReference type="AlphaFoldDB" id="A0A8J3AEU7"/>
<gene>
    <name evidence="3" type="ORF">GCM10007380_13850</name>
</gene>
<name>A0A8J3AEU7_9BACI</name>
<keyword evidence="1" id="KW-0472">Membrane</keyword>
<dbReference type="RefSeq" id="WP_235821325.1">
    <property type="nucleotide sequence ID" value="NZ_BMHB01000001.1"/>
</dbReference>
<keyword evidence="4" id="KW-1185">Reference proteome</keyword>
<dbReference type="Gene3D" id="3.40.630.40">
    <property type="entry name" value="Zn-dependent exopeptidases"/>
    <property type="match status" value="1"/>
</dbReference>
<keyword evidence="1" id="KW-1133">Transmembrane helix</keyword>
<keyword evidence="1" id="KW-0812">Transmembrane</keyword>
<dbReference type="CDD" id="cd02696">
    <property type="entry name" value="MurNAc-LAA"/>
    <property type="match status" value="1"/>
</dbReference>
<dbReference type="SUPFAM" id="SSF53187">
    <property type="entry name" value="Zn-dependent exopeptidases"/>
    <property type="match status" value="1"/>
</dbReference>
<comment type="caution">
    <text evidence="3">The sequence shown here is derived from an EMBL/GenBank/DDBJ whole genome shotgun (WGS) entry which is preliminary data.</text>
</comment>
<evidence type="ECO:0000313" key="3">
    <source>
        <dbReference type="EMBL" id="GGI12625.1"/>
    </source>
</evidence>
<dbReference type="GO" id="GO:0009253">
    <property type="term" value="P:peptidoglycan catabolic process"/>
    <property type="evidence" value="ECO:0007669"/>
    <property type="project" value="InterPro"/>
</dbReference>
<dbReference type="PANTHER" id="PTHR30404:SF7">
    <property type="entry name" value="CELL WALL AMIDASE LYTH-RELATED"/>
    <property type="match status" value="1"/>
</dbReference>
<organism evidence="3 4">
    <name type="scientific">Gottfriedia solisilvae</name>
    <dbReference type="NCBI Taxonomy" id="1516104"/>
    <lineage>
        <taxon>Bacteria</taxon>
        <taxon>Bacillati</taxon>
        <taxon>Bacillota</taxon>
        <taxon>Bacilli</taxon>
        <taxon>Bacillales</taxon>
        <taxon>Bacillaceae</taxon>
        <taxon>Gottfriedia</taxon>
    </lineage>
</organism>
<dbReference type="Proteomes" id="UP000626244">
    <property type="component" value="Unassembled WGS sequence"/>
</dbReference>
<protein>
    <recommendedName>
        <fullName evidence="2">MurNAc-LAA domain-containing protein</fullName>
    </recommendedName>
</protein>
<dbReference type="PANTHER" id="PTHR30404">
    <property type="entry name" value="N-ACETYLMURAMOYL-L-ALANINE AMIDASE"/>
    <property type="match status" value="1"/>
</dbReference>
<dbReference type="Pfam" id="PF01520">
    <property type="entry name" value="Amidase_3"/>
    <property type="match status" value="1"/>
</dbReference>
<dbReference type="InterPro" id="IPR050695">
    <property type="entry name" value="N-acetylmuramoyl_amidase_3"/>
</dbReference>
<dbReference type="InterPro" id="IPR002508">
    <property type="entry name" value="MurNAc-LAA_cat"/>
</dbReference>
<feature type="transmembrane region" description="Helical" evidence="1">
    <location>
        <begin position="12"/>
        <end position="28"/>
    </location>
</feature>
<dbReference type="EMBL" id="BMHB01000001">
    <property type="protein sequence ID" value="GGI12625.1"/>
    <property type="molecule type" value="Genomic_DNA"/>
</dbReference>
<dbReference type="SMART" id="SM00646">
    <property type="entry name" value="Ami_3"/>
    <property type="match status" value="1"/>
</dbReference>
<sequence length="237" mass="26399">MNRKKKKKSRNFLFIILSIMIVGLIVKLKDNGLINNKENSAHASTKNRNKRNTSSEKILTGKTIVLDAGHGGKDIGASGQRGAIEKDLTLTMAKNIQNELMNRTGANVILTRDDDVKISLTDRVNIAEESNADLFLSIHFDAFFTKEVEGITSYYNKNSDEPLAALILDYIFKNGLDARDRGVSLGDYYVLRENSRPSILLELGYISNSTDEARMTSDEFQTNTTNSIVAGIIDYLK</sequence>
<proteinExistence type="predicted"/>
<dbReference type="GO" id="GO:0008745">
    <property type="term" value="F:N-acetylmuramoyl-L-alanine amidase activity"/>
    <property type="evidence" value="ECO:0007669"/>
    <property type="project" value="InterPro"/>
</dbReference>
<accession>A0A8J3AEU7</accession>
<evidence type="ECO:0000259" key="2">
    <source>
        <dbReference type="SMART" id="SM00646"/>
    </source>
</evidence>
<reference evidence="4" key="1">
    <citation type="journal article" date="2019" name="Int. J. Syst. Evol. Microbiol.">
        <title>The Global Catalogue of Microorganisms (GCM) 10K type strain sequencing project: providing services to taxonomists for standard genome sequencing and annotation.</title>
        <authorList>
            <consortium name="The Broad Institute Genomics Platform"/>
            <consortium name="The Broad Institute Genome Sequencing Center for Infectious Disease"/>
            <person name="Wu L."/>
            <person name="Ma J."/>
        </authorList>
    </citation>
    <scope>NUCLEOTIDE SEQUENCE [LARGE SCALE GENOMIC DNA]</scope>
    <source>
        <strain evidence="4">CGMCC 1.14993</strain>
    </source>
</reference>